<evidence type="ECO:0000313" key="2">
    <source>
        <dbReference type="EMBL" id="SFF14609.1"/>
    </source>
</evidence>
<evidence type="ECO:0000313" key="3">
    <source>
        <dbReference type="Proteomes" id="UP000199513"/>
    </source>
</evidence>
<feature type="transmembrane region" description="Helical" evidence="1">
    <location>
        <begin position="6"/>
        <end position="27"/>
    </location>
</feature>
<keyword evidence="1" id="KW-1133">Transmembrane helix</keyword>
<reference evidence="2 3" key="1">
    <citation type="submission" date="2016-10" db="EMBL/GenBank/DDBJ databases">
        <authorList>
            <person name="de Groot N.N."/>
        </authorList>
    </citation>
    <scope>NUCLEOTIDE SEQUENCE [LARGE SCALE GENOMIC DNA]</scope>
    <source>
        <strain>GEY</strain>
        <strain evidence="3">DSM 9560</strain>
    </source>
</reference>
<name>A0A1I2GBV8_9BACT</name>
<proteinExistence type="predicted"/>
<keyword evidence="1" id="KW-0472">Membrane</keyword>
<keyword evidence="1" id="KW-0812">Transmembrane</keyword>
<dbReference type="RefSeq" id="WP_091545035.1">
    <property type="nucleotide sequence ID" value="NZ_FONY01000017.1"/>
</dbReference>
<dbReference type="STRING" id="1003.SAMN04488541_101778"/>
<sequence length="248" mass="28146">MKKELFFWRAFGIATAIGVIFTITAAFNDKQKTKFSEIDVERINIVEKDGTVKLVITNVDRFPSGKQKINGLPVNETRKKRAGMLFFNEEGKECGGFIYDGKKTKGGHTSGLSLTYDQYNGDQVMQLLLEDEREGENRWINNGLIFIDQPKNQDQQTMAAINKELEELRQKDPKAADLKYKEYEEKGLVGTSPRMLLGKSRNGKNGLYLLDNKGMPKAVFLIDKNNNAKLEFYDEQGNVVTSFPEAKK</sequence>
<evidence type="ECO:0000256" key="1">
    <source>
        <dbReference type="SAM" id="Phobius"/>
    </source>
</evidence>
<organism evidence="2 3">
    <name type="scientific">Thermoflexibacter ruber</name>
    <dbReference type="NCBI Taxonomy" id="1003"/>
    <lineage>
        <taxon>Bacteria</taxon>
        <taxon>Pseudomonadati</taxon>
        <taxon>Bacteroidota</taxon>
        <taxon>Cytophagia</taxon>
        <taxon>Cytophagales</taxon>
        <taxon>Thermoflexibacteraceae</taxon>
        <taxon>Thermoflexibacter</taxon>
    </lineage>
</organism>
<gene>
    <name evidence="2" type="ORF">SAMN04488541_101778</name>
</gene>
<dbReference type="Proteomes" id="UP000199513">
    <property type="component" value="Unassembled WGS sequence"/>
</dbReference>
<dbReference type="OrthoDB" id="1349101at2"/>
<dbReference type="EMBL" id="FONY01000017">
    <property type="protein sequence ID" value="SFF14609.1"/>
    <property type="molecule type" value="Genomic_DNA"/>
</dbReference>
<accession>A0A1I2GBV8</accession>
<keyword evidence="3" id="KW-1185">Reference proteome</keyword>
<dbReference type="AlphaFoldDB" id="A0A1I2GBV8"/>
<protein>
    <submittedName>
        <fullName evidence="2">Uncharacterized protein</fullName>
    </submittedName>
</protein>